<dbReference type="OrthoDB" id="1493774at2"/>
<evidence type="ECO:0000313" key="3">
    <source>
        <dbReference type="Proteomes" id="UP000245429"/>
    </source>
</evidence>
<gene>
    <name evidence="2" type="ORF">DI487_13945</name>
</gene>
<organism evidence="2 3">
    <name type="scientific">Flavobacterium sediminis</name>
    <dbReference type="NCBI Taxonomy" id="2201181"/>
    <lineage>
        <taxon>Bacteria</taxon>
        <taxon>Pseudomonadati</taxon>
        <taxon>Bacteroidota</taxon>
        <taxon>Flavobacteriia</taxon>
        <taxon>Flavobacteriales</taxon>
        <taxon>Flavobacteriaceae</taxon>
        <taxon>Flavobacterium</taxon>
    </lineage>
</organism>
<accession>A0A2U8QYF4</accession>
<keyword evidence="1" id="KW-0472">Membrane</keyword>
<keyword evidence="1" id="KW-0812">Transmembrane</keyword>
<dbReference type="KEGG" id="fse:DI487_13945"/>
<keyword evidence="3" id="KW-1185">Reference proteome</keyword>
<feature type="transmembrane region" description="Helical" evidence="1">
    <location>
        <begin position="6"/>
        <end position="25"/>
    </location>
</feature>
<keyword evidence="1" id="KW-1133">Transmembrane helix</keyword>
<dbReference type="EMBL" id="CP029463">
    <property type="protein sequence ID" value="AWM14845.1"/>
    <property type="molecule type" value="Genomic_DNA"/>
</dbReference>
<proteinExistence type="predicted"/>
<reference evidence="2 3" key="1">
    <citation type="submission" date="2018-05" db="EMBL/GenBank/DDBJ databases">
        <title>Flavobacterium sp. MEBiC07310.</title>
        <authorList>
            <person name="Baek K."/>
        </authorList>
    </citation>
    <scope>NUCLEOTIDE SEQUENCE [LARGE SCALE GENOMIC DNA]</scope>
    <source>
        <strain evidence="2 3">MEBiC07310</strain>
    </source>
</reference>
<evidence type="ECO:0000256" key="1">
    <source>
        <dbReference type="SAM" id="Phobius"/>
    </source>
</evidence>
<dbReference type="AlphaFoldDB" id="A0A2U8QYF4"/>
<dbReference type="Proteomes" id="UP000245429">
    <property type="component" value="Chromosome"/>
</dbReference>
<dbReference type="InterPro" id="IPR008620">
    <property type="entry name" value="FixH"/>
</dbReference>
<name>A0A2U8QYF4_9FLAO</name>
<dbReference type="Pfam" id="PF05751">
    <property type="entry name" value="FixH"/>
    <property type="match status" value="1"/>
</dbReference>
<evidence type="ECO:0000313" key="2">
    <source>
        <dbReference type="EMBL" id="AWM14845.1"/>
    </source>
</evidence>
<dbReference type="RefSeq" id="WP_109570183.1">
    <property type="nucleotide sequence ID" value="NZ_CP029463.1"/>
</dbReference>
<protein>
    <submittedName>
        <fullName evidence="2">Cytochrome C oxidase Cbb3</fullName>
    </submittedName>
</protein>
<sequence>MKFNWGTGIVIAFGIFIVFILSFVFRVQSNPKYDNELVTKEYYKKEATVQNDINKQEKANALEHRLVIKKTDDGILVIFPENFEAQNISGKVSLYRPSNQKLDFEIPISLSSPHLLIPKSSLVGGLWDITVDWTYQSTDYLNKETIYF</sequence>